<protein>
    <submittedName>
        <fullName evidence="5">Threonine synthase</fullName>
    </submittedName>
</protein>
<dbReference type="CDD" id="cd00350">
    <property type="entry name" value="rubredoxin_like"/>
    <property type="match status" value="1"/>
</dbReference>
<evidence type="ECO:0000256" key="1">
    <source>
        <dbReference type="ARBA" id="ARBA00001933"/>
    </source>
</evidence>
<accession>A0AA35CNZ3</accession>
<dbReference type="PANTHER" id="PTHR48078:SF6">
    <property type="entry name" value="L-THREONINE DEHYDRATASE CATABOLIC TDCB"/>
    <property type="match status" value="1"/>
</dbReference>
<dbReference type="AlphaFoldDB" id="A0AA35CNZ3"/>
<evidence type="ECO:0000256" key="2">
    <source>
        <dbReference type="ARBA" id="ARBA00022898"/>
    </source>
</evidence>
<keyword evidence="3" id="KW-0456">Lyase</keyword>
<feature type="domain" description="Tryptophan synthase beta chain-like PALP" evidence="4">
    <location>
        <begin position="64"/>
        <end position="356"/>
    </location>
</feature>
<dbReference type="GO" id="GO:0006567">
    <property type="term" value="P:L-threonine catabolic process"/>
    <property type="evidence" value="ECO:0007669"/>
    <property type="project" value="TreeGrafter"/>
</dbReference>
<dbReference type="PANTHER" id="PTHR48078">
    <property type="entry name" value="THREONINE DEHYDRATASE, MITOCHONDRIAL-RELATED"/>
    <property type="match status" value="1"/>
</dbReference>
<dbReference type="EMBL" id="AP025628">
    <property type="protein sequence ID" value="BDG60895.1"/>
    <property type="molecule type" value="Genomic_DNA"/>
</dbReference>
<dbReference type="GO" id="GO:0003941">
    <property type="term" value="F:L-serine ammonia-lyase activity"/>
    <property type="evidence" value="ECO:0007669"/>
    <property type="project" value="TreeGrafter"/>
</dbReference>
<sequence length="377" mass="39818">MEFVCNSCDHHHRGADAPWRCPRCGGAFDLRLEVDLRRQAIETGPPNLWRYAGALPPVPPEARVSLGEPVTPLVESTWAGVPVRFKLDYLFPTGSYKDRGNAVFVSVLRAAGVSAVVEDSSGNAGASLAAYCARAGIRCTIYAPADTSPAKLVQIRAYGAEVVAVPGSRAETARAVQVAAERTYYASHNWNPIFLHAMKTLAFEMCEQLGWRAPAAVVMPCGYGSVVLGAYLGFQDLVSAGLIDRLPRLVAVQAAACAPLYAAYRAEGRAPACSGHTLAEGIACAEPVRPERILEAIRASGGEVIAVSEDEILDGLRALAAQGLYVEPTSAVVAAAMSRLAGEGRLEPGTVAVLTGSGLKATEKLVRVLTTGTQVRF</sequence>
<dbReference type="GO" id="GO:0006565">
    <property type="term" value="P:L-serine catabolic process"/>
    <property type="evidence" value="ECO:0007669"/>
    <property type="project" value="TreeGrafter"/>
</dbReference>
<dbReference type="GO" id="GO:0004794">
    <property type="term" value="F:threonine deaminase activity"/>
    <property type="evidence" value="ECO:0007669"/>
    <property type="project" value="TreeGrafter"/>
</dbReference>
<evidence type="ECO:0000256" key="3">
    <source>
        <dbReference type="ARBA" id="ARBA00023239"/>
    </source>
</evidence>
<dbReference type="Pfam" id="PF00291">
    <property type="entry name" value="PALP"/>
    <property type="match status" value="1"/>
</dbReference>
<dbReference type="Proteomes" id="UP001163687">
    <property type="component" value="Chromosome"/>
</dbReference>
<dbReference type="SUPFAM" id="SSF53686">
    <property type="entry name" value="Tryptophan synthase beta subunit-like PLP-dependent enzymes"/>
    <property type="match status" value="1"/>
</dbReference>
<reference evidence="5" key="1">
    <citation type="submission" date="2022-03" db="EMBL/GenBank/DDBJ databases">
        <title>Complete genome sequence of Caldinitratiruptor microaerophilus.</title>
        <authorList>
            <person name="Mukaiyama R."/>
            <person name="Nishiyama T."/>
            <person name="Ueda K."/>
        </authorList>
    </citation>
    <scope>NUCLEOTIDE SEQUENCE</scope>
    <source>
        <strain evidence="5">JCM 16183</strain>
    </source>
</reference>
<dbReference type="GO" id="GO:0009097">
    <property type="term" value="P:isoleucine biosynthetic process"/>
    <property type="evidence" value="ECO:0007669"/>
    <property type="project" value="TreeGrafter"/>
</dbReference>
<dbReference type="CDD" id="cd01563">
    <property type="entry name" value="Thr-synth_1"/>
    <property type="match status" value="1"/>
</dbReference>
<name>A0AA35CNZ3_9FIRM</name>
<evidence type="ECO:0000313" key="5">
    <source>
        <dbReference type="EMBL" id="BDG60895.1"/>
    </source>
</evidence>
<gene>
    <name evidence="5" type="primary">thrC</name>
    <name evidence="5" type="ORF">caldi_19850</name>
</gene>
<comment type="cofactor">
    <cofactor evidence="1">
        <name>pyridoxal 5'-phosphate</name>
        <dbReference type="ChEBI" id="CHEBI:597326"/>
    </cofactor>
</comment>
<dbReference type="KEGG" id="cmic:caldi_19850"/>
<evidence type="ECO:0000259" key="4">
    <source>
        <dbReference type="Pfam" id="PF00291"/>
    </source>
</evidence>
<dbReference type="Gene3D" id="3.40.50.1100">
    <property type="match status" value="2"/>
</dbReference>
<keyword evidence="6" id="KW-1185">Reference proteome</keyword>
<dbReference type="InterPro" id="IPR036052">
    <property type="entry name" value="TrpB-like_PALP_sf"/>
</dbReference>
<proteinExistence type="predicted"/>
<dbReference type="InterPro" id="IPR001926">
    <property type="entry name" value="TrpB-like_PALP"/>
</dbReference>
<keyword evidence="2" id="KW-0663">Pyridoxal phosphate</keyword>
<dbReference type="RefSeq" id="WP_264841582.1">
    <property type="nucleotide sequence ID" value="NZ_AP025628.1"/>
</dbReference>
<evidence type="ECO:0000313" key="6">
    <source>
        <dbReference type="Proteomes" id="UP001163687"/>
    </source>
</evidence>
<dbReference type="InterPro" id="IPR050147">
    <property type="entry name" value="Ser/Thr_Dehydratase"/>
</dbReference>
<organism evidence="5 6">
    <name type="scientific">Caldinitratiruptor microaerophilus</name>
    <dbReference type="NCBI Taxonomy" id="671077"/>
    <lineage>
        <taxon>Bacteria</taxon>
        <taxon>Bacillati</taxon>
        <taxon>Bacillota</taxon>
        <taxon>Clostridia</taxon>
        <taxon>Eubacteriales</taxon>
        <taxon>Symbiobacteriaceae</taxon>
        <taxon>Caldinitratiruptor</taxon>
    </lineage>
</organism>